<feature type="transmembrane region" description="Helical" evidence="1">
    <location>
        <begin position="85"/>
        <end position="115"/>
    </location>
</feature>
<dbReference type="NCBIfam" id="NF010620">
    <property type="entry name" value="PRK14013.2-6"/>
    <property type="match status" value="1"/>
</dbReference>
<proteinExistence type="predicted"/>
<dbReference type="InterPro" id="IPR007427">
    <property type="entry name" value="DUF475"/>
</dbReference>
<feature type="transmembrane region" description="Helical" evidence="1">
    <location>
        <begin position="325"/>
        <end position="343"/>
    </location>
</feature>
<feature type="transmembrane region" description="Helical" evidence="1">
    <location>
        <begin position="42"/>
        <end position="64"/>
    </location>
</feature>
<feature type="transmembrane region" description="Helical" evidence="1">
    <location>
        <begin position="269"/>
        <end position="289"/>
    </location>
</feature>
<feature type="transmembrane region" description="Helical" evidence="1">
    <location>
        <begin position="12"/>
        <end position="36"/>
    </location>
</feature>
<feature type="transmembrane region" description="Helical" evidence="1">
    <location>
        <begin position="301"/>
        <end position="319"/>
    </location>
</feature>
<dbReference type="AlphaFoldDB" id="A0A192D462"/>
<evidence type="ECO:0000313" key="3">
    <source>
        <dbReference type="Proteomes" id="UP000078263"/>
    </source>
</evidence>
<feature type="transmembrane region" description="Helical" evidence="1">
    <location>
        <begin position="176"/>
        <end position="197"/>
    </location>
</feature>
<feature type="transmembrane region" description="Helical" evidence="1">
    <location>
        <begin position="203"/>
        <end position="222"/>
    </location>
</feature>
<accession>A0A192D462</accession>
<gene>
    <name evidence="2" type="ORF">A9D12_05870</name>
</gene>
<protein>
    <recommendedName>
        <fullName evidence="4">DUF475 domain-containing protein</fullName>
    </recommendedName>
</protein>
<dbReference type="NCBIfam" id="NF010613">
    <property type="entry name" value="PRK14013.1-3"/>
    <property type="match status" value="1"/>
</dbReference>
<feature type="transmembrane region" description="Helical" evidence="1">
    <location>
        <begin position="135"/>
        <end position="156"/>
    </location>
</feature>
<organism evidence="2 3">
    <name type="scientific">Erythrobacter neustonensis</name>
    <dbReference type="NCBI Taxonomy" id="1112"/>
    <lineage>
        <taxon>Bacteria</taxon>
        <taxon>Pseudomonadati</taxon>
        <taxon>Pseudomonadota</taxon>
        <taxon>Alphaproteobacteria</taxon>
        <taxon>Sphingomonadales</taxon>
        <taxon>Erythrobacteraceae</taxon>
        <taxon>Erythrobacter/Porphyrobacter group</taxon>
        <taxon>Erythrobacter</taxon>
    </lineage>
</organism>
<dbReference type="Proteomes" id="UP000078263">
    <property type="component" value="Chromosome"/>
</dbReference>
<evidence type="ECO:0008006" key="4">
    <source>
        <dbReference type="Google" id="ProtNLM"/>
    </source>
</evidence>
<dbReference type="STRING" id="1112.A9D12_05870"/>
<evidence type="ECO:0000256" key="1">
    <source>
        <dbReference type="SAM" id="Phobius"/>
    </source>
</evidence>
<dbReference type="PANTHER" id="PTHR30238:SF4">
    <property type="entry name" value="SLL1022 PROTEIN"/>
    <property type="match status" value="1"/>
</dbReference>
<name>A0A192D462_9SPHN</name>
<keyword evidence="1" id="KW-0472">Membrane</keyword>
<dbReference type="PANTHER" id="PTHR30238">
    <property type="entry name" value="MEMBRANE BOUND PREDICTED REDOX MODULATOR"/>
    <property type="match status" value="1"/>
</dbReference>
<keyword evidence="1" id="KW-0812">Transmembrane</keyword>
<dbReference type="Pfam" id="PF04332">
    <property type="entry name" value="DUF475"/>
    <property type="match status" value="1"/>
</dbReference>
<keyword evidence="3" id="KW-1185">Reference proteome</keyword>
<keyword evidence="1" id="KW-1133">Transmembrane helix</keyword>
<dbReference type="KEGG" id="pns:A9D12_05870"/>
<reference evidence="2 3" key="1">
    <citation type="submission" date="2016-05" db="EMBL/GenBank/DDBJ databases">
        <title>Compelete Genome Sequence of Bacteriochlorophyll-Synthesizing Bacterium Porphyrobacter neustonensis DSM 9434.</title>
        <authorList>
            <person name="Shi X.-L."/>
            <person name="Wu Y.-H."/>
            <person name="Cheng H."/>
            <person name="Xu L."/>
            <person name="Zhang X.-Q."/>
            <person name="Wang C.-S."/>
            <person name="Xu X.-W."/>
        </authorList>
    </citation>
    <scope>NUCLEOTIDE SEQUENCE [LARGE SCALE GENOMIC DNA]</scope>
    <source>
        <strain evidence="2 3">DSM 9434</strain>
    </source>
</reference>
<feature type="transmembrane region" description="Helical" evidence="1">
    <location>
        <begin position="243"/>
        <end position="263"/>
    </location>
</feature>
<evidence type="ECO:0000313" key="2">
    <source>
        <dbReference type="EMBL" id="ANK12554.1"/>
    </source>
</evidence>
<dbReference type="EMBL" id="CP016033">
    <property type="protein sequence ID" value="ANK12554.1"/>
    <property type="molecule type" value="Genomic_DNA"/>
</dbReference>
<sequence length="362" mass="38701">MKGATSFQTGFVMFKHFGGSLLFTLAGLMVGGWYGWELTGTIDGMLGIVWICAVLAVLEVSLSFDNAAVNASILKDMDPVWQRRFLTWGIAIAVFGMRIVFPLLIVMVAASLGPVEAMKLALNEPAEYQRIVSEAHVGLMGFGGAFLGMVGLKYFFDADKEVNWIDAIERPLAKVANIEAIAIGVVLAGTWAVASVLPAEEALTFLIAAIAGLLTYLAVEIVNHLLEPPTPTAGDVAKAGFGAFLYLEVLDASFSFDGVIGAFALTNNLIVIAIGLGIGAMFVRSMTIFLVKKGTMSEYRYLEHGAFYAIIALAVIMYLNTFAHISEVITGLIGAVLIGLAFWSSVRWNKANPADAQDEVGA</sequence>